<dbReference type="Proteomes" id="UP000198432">
    <property type="component" value="Unassembled WGS sequence"/>
</dbReference>
<protein>
    <submittedName>
        <fullName evidence="2">Uncharacterized protein</fullName>
    </submittedName>
</protein>
<evidence type="ECO:0000256" key="1">
    <source>
        <dbReference type="SAM" id="MobiDB-lite"/>
    </source>
</evidence>
<dbReference type="PROSITE" id="PS51257">
    <property type="entry name" value="PROKAR_LIPOPROTEIN"/>
    <property type="match status" value="1"/>
</dbReference>
<dbReference type="RefSeq" id="WP_089321433.1">
    <property type="nucleotide sequence ID" value="NZ_FZOQ01000030.1"/>
</dbReference>
<name>A0A239KPI7_9BACT</name>
<organism evidence="2 3">
    <name type="scientific">Pontibacter ummariensis</name>
    <dbReference type="NCBI Taxonomy" id="1610492"/>
    <lineage>
        <taxon>Bacteria</taxon>
        <taxon>Pseudomonadati</taxon>
        <taxon>Bacteroidota</taxon>
        <taxon>Cytophagia</taxon>
        <taxon>Cytophagales</taxon>
        <taxon>Hymenobacteraceae</taxon>
        <taxon>Pontibacter</taxon>
    </lineage>
</organism>
<keyword evidence="3" id="KW-1185">Reference proteome</keyword>
<reference evidence="3" key="1">
    <citation type="submission" date="2017-06" db="EMBL/GenBank/DDBJ databases">
        <authorList>
            <person name="Varghese N."/>
            <person name="Submissions S."/>
        </authorList>
    </citation>
    <scope>NUCLEOTIDE SEQUENCE [LARGE SCALE GENOMIC DNA]</scope>
    <source>
        <strain evidence="3">NKM1</strain>
    </source>
</reference>
<dbReference type="Pfam" id="PF20329">
    <property type="entry name" value="DUF6624"/>
    <property type="match status" value="1"/>
</dbReference>
<accession>A0A239KPI7</accession>
<dbReference type="InterPro" id="IPR046732">
    <property type="entry name" value="DUF6624"/>
</dbReference>
<sequence length="221" mass="25189">MKLKQSIIILFLLAGCQFSVDNTSDTSVKEQQPDYAALQRELEEVYDLDQSIRNIDWDTISSPEASIAYSKKVMAVDSVNQTRVIPIIEQFGWLPKSRIGEKAASAIFYVVQHSNTETIEKYLPQMEELAKKGEASATDAAKMRDRLLMFQGKKQIYGTQAASWVRPEGEQVIWPIEDVENVNKRRKEIGFTTTVEENAKRLNAEFDPNEELPNKNNNTQQ</sequence>
<dbReference type="EMBL" id="FZOQ01000030">
    <property type="protein sequence ID" value="SNT19642.1"/>
    <property type="molecule type" value="Genomic_DNA"/>
</dbReference>
<evidence type="ECO:0000313" key="3">
    <source>
        <dbReference type="Proteomes" id="UP000198432"/>
    </source>
</evidence>
<dbReference type="OrthoDB" id="1164858at2"/>
<gene>
    <name evidence="2" type="ORF">SAMN06296052_13027</name>
</gene>
<proteinExistence type="predicted"/>
<feature type="region of interest" description="Disordered" evidence="1">
    <location>
        <begin position="201"/>
        <end position="221"/>
    </location>
</feature>
<evidence type="ECO:0000313" key="2">
    <source>
        <dbReference type="EMBL" id="SNT19642.1"/>
    </source>
</evidence>
<dbReference type="AlphaFoldDB" id="A0A239KPI7"/>